<organism evidence="1">
    <name type="scientific">marine sediment metagenome</name>
    <dbReference type="NCBI Taxonomy" id="412755"/>
    <lineage>
        <taxon>unclassified sequences</taxon>
        <taxon>metagenomes</taxon>
        <taxon>ecological metagenomes</taxon>
    </lineage>
</organism>
<dbReference type="AlphaFoldDB" id="X1FPH5"/>
<gene>
    <name evidence="1" type="ORF">S03H2_03967</name>
</gene>
<reference evidence="1" key="1">
    <citation type="journal article" date="2014" name="Front. Microbiol.">
        <title>High frequency of phylogenetically diverse reductive dehalogenase-homologous genes in deep subseafloor sedimentary metagenomes.</title>
        <authorList>
            <person name="Kawai M."/>
            <person name="Futagami T."/>
            <person name="Toyoda A."/>
            <person name="Takaki Y."/>
            <person name="Nishi S."/>
            <person name="Hori S."/>
            <person name="Arai W."/>
            <person name="Tsubouchi T."/>
            <person name="Morono Y."/>
            <person name="Uchiyama I."/>
            <person name="Ito T."/>
            <person name="Fujiyama A."/>
            <person name="Inagaki F."/>
            <person name="Takami H."/>
        </authorList>
    </citation>
    <scope>NUCLEOTIDE SEQUENCE</scope>
    <source>
        <strain evidence="1">Expedition CK06-06</strain>
    </source>
</reference>
<evidence type="ECO:0000313" key="1">
    <source>
        <dbReference type="EMBL" id="GAH31279.1"/>
    </source>
</evidence>
<comment type="caution">
    <text evidence="1">The sequence shown here is derived from an EMBL/GenBank/DDBJ whole genome shotgun (WGS) entry which is preliminary data.</text>
</comment>
<feature type="non-terminal residue" evidence="1">
    <location>
        <position position="1"/>
    </location>
</feature>
<dbReference type="EMBL" id="BARU01001524">
    <property type="protein sequence ID" value="GAH31279.1"/>
    <property type="molecule type" value="Genomic_DNA"/>
</dbReference>
<proteinExistence type="predicted"/>
<accession>X1FPH5</accession>
<name>X1FPH5_9ZZZZ</name>
<sequence>IKKLIDKYLIKKNYDINFSIGLVYAFYILKKMSFKEYKELMGYIADTSLK</sequence>
<protein>
    <submittedName>
        <fullName evidence="1">Uncharacterized protein</fullName>
    </submittedName>
</protein>